<comment type="similarity">
    <text evidence="1">Belongs to the iron-containing alcohol dehydrogenase family.</text>
</comment>
<dbReference type="PANTHER" id="PTHR11496:SF102">
    <property type="entry name" value="ALCOHOL DEHYDROGENASE 4"/>
    <property type="match status" value="1"/>
</dbReference>
<gene>
    <name evidence="5" type="primary">fucO</name>
    <name evidence="5" type="ORF">LMG21510_00493</name>
</gene>
<sequence length="403" mass="41687">MDAAHTSVFDTAPGHFATRWPGEAVFGAGCVEQLPLWARRAGVRRPLLLTDAGLAATGLPARVAHALGRAGIAPVAHDDVAANPAISHVMAAAQRWRANGCDGLIALGGGSVIDVGKVLCALLCSDLPLGETIVQGDAALTRPTPPFAAVPTTAGTGSESTVAALVKDEAGRKHVLRSHRCRPQWVALDPLLTLTVPRAVTACTGFDVLMHALGAATNRASHPLGETLATDALRRAIAALPAVLARPDDTAARADMMLASYLAGVAMSLRGVDGIHGLCTPLEAVVDAPHAHVLAVVCEPLMRFNVVSMTARYAAVARACALVAPAVPDTLAARALIETICALRDLAQLPRSLDALGVLPADMTGVHDAAEANASARLNGRPLSRDDIVALYAAMRRPPNLVR</sequence>
<dbReference type="Gene3D" id="3.40.50.1970">
    <property type="match status" value="1"/>
</dbReference>
<dbReference type="Pfam" id="PF25137">
    <property type="entry name" value="ADH_Fe_C"/>
    <property type="match status" value="1"/>
</dbReference>
<dbReference type="CDD" id="cd08551">
    <property type="entry name" value="Fe-ADH"/>
    <property type="match status" value="1"/>
</dbReference>
<protein>
    <submittedName>
        <fullName evidence="5">Lactaldehyde reductase</fullName>
        <ecNumber evidence="5">1.1.1.77</ecNumber>
    </submittedName>
</protein>
<dbReference type="RefSeq" id="WP_224039389.1">
    <property type="nucleotide sequence ID" value="NZ_CAJZAH010000001.1"/>
</dbReference>
<dbReference type="Gene3D" id="1.20.1090.10">
    <property type="entry name" value="Dehydroquinate synthase-like - alpha domain"/>
    <property type="match status" value="1"/>
</dbReference>
<feature type="domain" description="Fe-containing alcohol dehydrogenase-like C-terminal" evidence="4">
    <location>
        <begin position="201"/>
        <end position="394"/>
    </location>
</feature>
<comment type="caution">
    <text evidence="5">The sequence shown here is derived from an EMBL/GenBank/DDBJ whole genome shotgun (WGS) entry which is preliminary data.</text>
</comment>
<accession>A0ABM8WHW2</accession>
<keyword evidence="2 5" id="KW-0560">Oxidoreductase</keyword>
<dbReference type="EMBL" id="CAJZAH010000001">
    <property type="protein sequence ID" value="CAG9166684.1"/>
    <property type="molecule type" value="Genomic_DNA"/>
</dbReference>
<dbReference type="EC" id="1.1.1.77" evidence="5"/>
<dbReference type="SUPFAM" id="SSF56796">
    <property type="entry name" value="Dehydroquinate synthase-like"/>
    <property type="match status" value="1"/>
</dbReference>
<feature type="domain" description="Alcohol dehydrogenase iron-type/glycerol dehydrogenase GldA" evidence="3">
    <location>
        <begin position="21"/>
        <end position="190"/>
    </location>
</feature>
<reference evidence="5 6" key="1">
    <citation type="submission" date="2021-08" db="EMBL/GenBank/DDBJ databases">
        <authorList>
            <person name="Peeters C."/>
        </authorList>
    </citation>
    <scope>NUCLEOTIDE SEQUENCE [LARGE SCALE GENOMIC DNA]</scope>
    <source>
        <strain evidence="5 6">LMG 21510</strain>
    </source>
</reference>
<evidence type="ECO:0000259" key="4">
    <source>
        <dbReference type="Pfam" id="PF25137"/>
    </source>
</evidence>
<proteinExistence type="inferred from homology"/>
<dbReference type="Pfam" id="PF00465">
    <property type="entry name" value="Fe-ADH"/>
    <property type="match status" value="1"/>
</dbReference>
<evidence type="ECO:0000256" key="1">
    <source>
        <dbReference type="ARBA" id="ARBA00007358"/>
    </source>
</evidence>
<keyword evidence="6" id="KW-1185">Reference proteome</keyword>
<dbReference type="InterPro" id="IPR039697">
    <property type="entry name" value="Alcohol_dehydrogenase_Fe"/>
</dbReference>
<dbReference type="InterPro" id="IPR001670">
    <property type="entry name" value="ADH_Fe/GldA"/>
</dbReference>
<dbReference type="Proteomes" id="UP000721236">
    <property type="component" value="Unassembled WGS sequence"/>
</dbReference>
<evidence type="ECO:0000313" key="6">
    <source>
        <dbReference type="Proteomes" id="UP000721236"/>
    </source>
</evidence>
<dbReference type="InterPro" id="IPR056798">
    <property type="entry name" value="ADH_Fe_C"/>
</dbReference>
<evidence type="ECO:0000256" key="2">
    <source>
        <dbReference type="ARBA" id="ARBA00023002"/>
    </source>
</evidence>
<dbReference type="GO" id="GO:0008912">
    <property type="term" value="F:lactaldehyde reductase activity"/>
    <property type="evidence" value="ECO:0007669"/>
    <property type="project" value="UniProtKB-EC"/>
</dbReference>
<name>A0ABM8WHW2_9BURK</name>
<evidence type="ECO:0000259" key="3">
    <source>
        <dbReference type="Pfam" id="PF00465"/>
    </source>
</evidence>
<evidence type="ECO:0000313" key="5">
    <source>
        <dbReference type="EMBL" id="CAG9166684.1"/>
    </source>
</evidence>
<dbReference type="PANTHER" id="PTHR11496">
    <property type="entry name" value="ALCOHOL DEHYDROGENASE"/>
    <property type="match status" value="1"/>
</dbReference>
<organism evidence="5 6">
    <name type="scientific">Cupriavidus respiraculi</name>
    <dbReference type="NCBI Taxonomy" id="195930"/>
    <lineage>
        <taxon>Bacteria</taxon>
        <taxon>Pseudomonadati</taxon>
        <taxon>Pseudomonadota</taxon>
        <taxon>Betaproteobacteria</taxon>
        <taxon>Burkholderiales</taxon>
        <taxon>Burkholderiaceae</taxon>
        <taxon>Cupriavidus</taxon>
    </lineage>
</organism>